<keyword evidence="11 15" id="KW-0012">Acyltransferase</keyword>
<dbReference type="EC" id="2.3.1.54" evidence="4 15"/>
<dbReference type="Proteomes" id="UP001407405">
    <property type="component" value="Unassembled WGS sequence"/>
</dbReference>
<dbReference type="Pfam" id="PF02901">
    <property type="entry name" value="PFL-like"/>
    <property type="match status" value="1"/>
</dbReference>
<dbReference type="PANTHER" id="PTHR30191:SF0">
    <property type="entry name" value="FORMATE ACETYLTRANSFERASE 1"/>
    <property type="match status" value="1"/>
</dbReference>
<dbReference type="RefSeq" id="WP_343187374.1">
    <property type="nucleotide sequence ID" value="NZ_JBCITM010000028.1"/>
</dbReference>
<sequence length="748" mass="83975">MNPWRQFSEGPWQTQVDVRDFIQRNYHPYEGDASFLASPSTKTQQLWIQADALIQQEIKAGVLDVDTTRFSGIDAFEPGYLDQENEVIVGFQTDAPLKRIVNPYGGYRMVQDSLDAYGYAMNPELSAVFQEVRKTHNQGVFDAYTNEMKEARSVGLLTGLPDAYGRGRIIGDYRRIPLYGTAFLIEEKKADRERLLSGPATEKLIRLREEISEQIRALKAINHMAARYGVNLSQPASNAQEAVQFFYFAYLAGVKENNGAAMSLGRNTAFLDVYLERDLQEGTLTETEAQELIDQLVIKLRMVRHLRTPDYNALFAGDPTWITEAIGGMGLDGRTHVTRTAYRFLHTLSNLDPAPEPNMTVLWSEKLPAAFKRYCMKQSEATGAIQYENDDLMRPLYGDDYGIACCVSAMAIGKQMQFFGARANLGKALLYAINGGMDELKYHTDGTPYRLIEGIEPLKGDVLDFDQVMKNYRKVLTYLAQLYADTMSTIHYMHDKYAYEAGLMALHDTHVHRFMAFGIAGISIVADSLSAIKYARVTPVRNRFGIAEDFIIEGSYPAYGNDDDRVDQLAVDIAQYFSDELKSNPIYREAEHTLSILTITSNVVYGKKTGSTPDGRKKGEPFAPGANPMHGRDTMGALASLNTVAKLKYESTCQDGISNTFSIVPAALGKEPETRYRNLAGILDGYFSQGAFHLNINVLSRELLVDAMKHPDKYPTLTIRVSGYAVHFNRLTEEQKQEVIHRTFHQAV</sequence>
<keyword evidence="9 14" id="KW-0556">Organic radical</keyword>
<comment type="similarity">
    <text evidence="3 15">Belongs to the glycyl radical enzyme (GRE) family. PFL subfamily.</text>
</comment>
<evidence type="ECO:0000256" key="8">
    <source>
        <dbReference type="ARBA" id="ARBA00022679"/>
    </source>
</evidence>
<dbReference type="PANTHER" id="PTHR30191">
    <property type="entry name" value="FORMATE ACETYLTRANSFERASE"/>
    <property type="match status" value="1"/>
</dbReference>
<comment type="subcellular location">
    <subcellularLocation>
        <location evidence="1 15">Cytoplasm</location>
    </subcellularLocation>
</comment>
<evidence type="ECO:0000256" key="1">
    <source>
        <dbReference type="ARBA" id="ARBA00004496"/>
    </source>
</evidence>
<evidence type="ECO:0000313" key="19">
    <source>
        <dbReference type="EMBL" id="MEN1762090.1"/>
    </source>
</evidence>
<dbReference type="PROSITE" id="PS51149">
    <property type="entry name" value="GLY_RADICAL_2"/>
    <property type="match status" value="1"/>
</dbReference>
<dbReference type="InterPro" id="IPR004184">
    <property type="entry name" value="PFL_dom"/>
</dbReference>
<keyword evidence="10 15" id="KW-0119">Carbohydrate metabolism</keyword>
<comment type="caution">
    <text evidence="19">The sequence shown here is derived from an EMBL/GenBank/DDBJ whole genome shotgun (WGS) entry which is preliminary data.</text>
</comment>
<feature type="domain" description="PFL" evidence="18">
    <location>
        <begin position="1"/>
        <end position="617"/>
    </location>
</feature>
<evidence type="ECO:0000256" key="9">
    <source>
        <dbReference type="ARBA" id="ARBA00022818"/>
    </source>
</evidence>
<dbReference type="Gene3D" id="3.20.70.20">
    <property type="match status" value="1"/>
</dbReference>
<dbReference type="InterPro" id="IPR005949">
    <property type="entry name" value="Form_AcTrfase"/>
</dbReference>
<evidence type="ECO:0000259" key="18">
    <source>
        <dbReference type="PROSITE" id="PS51554"/>
    </source>
</evidence>
<evidence type="ECO:0000256" key="2">
    <source>
        <dbReference type="ARBA" id="ARBA00004809"/>
    </source>
</evidence>
<keyword evidence="7 15" id="KW-0313">Glucose metabolism</keyword>
<dbReference type="Pfam" id="PF01228">
    <property type="entry name" value="Gly_radical"/>
    <property type="match status" value="1"/>
</dbReference>
<feature type="domain" description="Glycine radical" evidence="17">
    <location>
        <begin position="624"/>
        <end position="748"/>
    </location>
</feature>
<feature type="modified residue" description="Glycine radical" evidence="14">
    <location>
        <position position="723"/>
    </location>
</feature>
<comment type="catalytic activity">
    <reaction evidence="13 15">
        <text>formate + acetyl-CoA = pyruvate + CoA</text>
        <dbReference type="Rhea" id="RHEA:11844"/>
        <dbReference type="ChEBI" id="CHEBI:15361"/>
        <dbReference type="ChEBI" id="CHEBI:15740"/>
        <dbReference type="ChEBI" id="CHEBI:57287"/>
        <dbReference type="ChEBI" id="CHEBI:57288"/>
        <dbReference type="EC" id="2.3.1.54"/>
    </reaction>
</comment>
<evidence type="ECO:0000256" key="7">
    <source>
        <dbReference type="ARBA" id="ARBA00022526"/>
    </source>
</evidence>
<evidence type="ECO:0000256" key="3">
    <source>
        <dbReference type="ARBA" id="ARBA00008375"/>
    </source>
</evidence>
<keyword evidence="6 15" id="KW-0963">Cytoplasm</keyword>
<evidence type="ECO:0000256" key="11">
    <source>
        <dbReference type="ARBA" id="ARBA00023315"/>
    </source>
</evidence>
<dbReference type="EMBL" id="JBCITM010000028">
    <property type="protein sequence ID" value="MEN1762090.1"/>
    <property type="molecule type" value="Genomic_DNA"/>
</dbReference>
<dbReference type="SUPFAM" id="SSF51998">
    <property type="entry name" value="PFL-like glycyl radical enzymes"/>
    <property type="match status" value="1"/>
</dbReference>
<reference evidence="19 20" key="1">
    <citation type="submission" date="2024-04" db="EMBL/GenBank/DDBJ databases">
        <title>Genome sequencing and metabolic network reconstruction of aminoacids and betaine degradation by Anoxynatronum sibiricum.</title>
        <authorList>
            <person name="Detkova E.N."/>
            <person name="Boltjanskaja Y.V."/>
            <person name="Mardanov A.V."/>
            <person name="Kevbrin V."/>
        </authorList>
    </citation>
    <scope>NUCLEOTIDE SEQUENCE [LARGE SCALE GENOMIC DNA]</scope>
    <source>
        <strain evidence="19 20">Z-7981</strain>
    </source>
</reference>
<feature type="region of interest" description="Disordered" evidence="16">
    <location>
        <begin position="609"/>
        <end position="629"/>
    </location>
</feature>
<dbReference type="CDD" id="cd01678">
    <property type="entry name" value="PFL1"/>
    <property type="match status" value="1"/>
</dbReference>
<dbReference type="InterPro" id="IPR001150">
    <property type="entry name" value="Gly_radical"/>
</dbReference>
<evidence type="ECO:0000256" key="5">
    <source>
        <dbReference type="ARBA" id="ARBA00013897"/>
    </source>
</evidence>
<gene>
    <name evidence="19" type="primary">pflB</name>
    <name evidence="19" type="ORF">AAIG11_16495</name>
</gene>
<organism evidence="19 20">
    <name type="scientific">Anoxynatronum sibiricum</name>
    <dbReference type="NCBI Taxonomy" id="210623"/>
    <lineage>
        <taxon>Bacteria</taxon>
        <taxon>Bacillati</taxon>
        <taxon>Bacillota</taxon>
        <taxon>Clostridia</taxon>
        <taxon>Eubacteriales</taxon>
        <taxon>Clostridiaceae</taxon>
        <taxon>Anoxynatronum</taxon>
    </lineage>
</organism>
<evidence type="ECO:0000256" key="6">
    <source>
        <dbReference type="ARBA" id="ARBA00022490"/>
    </source>
</evidence>
<evidence type="ECO:0000259" key="17">
    <source>
        <dbReference type="PROSITE" id="PS51149"/>
    </source>
</evidence>
<evidence type="ECO:0000256" key="13">
    <source>
        <dbReference type="ARBA" id="ARBA00049029"/>
    </source>
</evidence>
<evidence type="ECO:0000256" key="16">
    <source>
        <dbReference type="SAM" id="MobiDB-lite"/>
    </source>
</evidence>
<dbReference type="PROSITE" id="PS00850">
    <property type="entry name" value="GLY_RADICAL_1"/>
    <property type="match status" value="1"/>
</dbReference>
<keyword evidence="8 15" id="KW-0808">Transferase</keyword>
<evidence type="ECO:0000256" key="12">
    <source>
        <dbReference type="ARBA" id="ARBA00031063"/>
    </source>
</evidence>
<evidence type="ECO:0000256" key="10">
    <source>
        <dbReference type="ARBA" id="ARBA00023277"/>
    </source>
</evidence>
<proteinExistence type="inferred from homology"/>
<dbReference type="NCBIfam" id="TIGR01255">
    <property type="entry name" value="pyr_form_ly_1"/>
    <property type="match status" value="1"/>
</dbReference>
<keyword evidence="20" id="KW-1185">Reference proteome</keyword>
<evidence type="ECO:0000256" key="15">
    <source>
        <dbReference type="RuleBase" id="RU368075"/>
    </source>
</evidence>
<comment type="subunit">
    <text evidence="15">Homodimer.</text>
</comment>
<dbReference type="PIRSF" id="PIRSF000379">
    <property type="entry name" value="For_Ac_trans_1"/>
    <property type="match status" value="1"/>
</dbReference>
<dbReference type="GO" id="GO:0008861">
    <property type="term" value="F:formate C-acetyltransferase activity"/>
    <property type="evidence" value="ECO:0007669"/>
    <property type="project" value="UniProtKB-EC"/>
</dbReference>
<comment type="pathway">
    <text evidence="2 15">Fermentation; pyruvate fermentation; formate from pyruvate: step 1/1.</text>
</comment>
<dbReference type="InterPro" id="IPR019777">
    <property type="entry name" value="Form_AcTrfase_GR_CS"/>
</dbReference>
<accession>A0ABU9VY40</accession>
<protein>
    <recommendedName>
        <fullName evidence="5 15">Formate acetyltransferase</fullName>
        <ecNumber evidence="4 15">2.3.1.54</ecNumber>
    </recommendedName>
    <alternativeName>
        <fullName evidence="12 15">Pyruvate formate-lyase</fullName>
    </alternativeName>
</protein>
<evidence type="ECO:0000256" key="4">
    <source>
        <dbReference type="ARBA" id="ARBA00013214"/>
    </source>
</evidence>
<dbReference type="InterPro" id="IPR050244">
    <property type="entry name" value="Auton_GlycylRad_Cofactor"/>
</dbReference>
<name>A0ABU9VY40_9CLOT</name>
<dbReference type="PROSITE" id="PS51554">
    <property type="entry name" value="PFL"/>
    <property type="match status" value="1"/>
</dbReference>
<evidence type="ECO:0000256" key="14">
    <source>
        <dbReference type="PROSITE-ProRule" id="PRU00493"/>
    </source>
</evidence>
<evidence type="ECO:0000313" key="20">
    <source>
        <dbReference type="Proteomes" id="UP001407405"/>
    </source>
</evidence>